<dbReference type="AlphaFoldDB" id="A0A5B7DPS5"/>
<name>A0A5B7DPS5_PORTR</name>
<accession>A0A5B7DPS5</accession>
<dbReference type="Proteomes" id="UP000324222">
    <property type="component" value="Unassembled WGS sequence"/>
</dbReference>
<comment type="caution">
    <text evidence="1">The sequence shown here is derived from an EMBL/GenBank/DDBJ whole genome shotgun (WGS) entry which is preliminary data.</text>
</comment>
<protein>
    <submittedName>
        <fullName evidence="1">Uncharacterized protein</fullName>
    </submittedName>
</protein>
<gene>
    <name evidence="1" type="ORF">E2C01_016691</name>
</gene>
<reference evidence="1 2" key="1">
    <citation type="submission" date="2019-05" db="EMBL/GenBank/DDBJ databases">
        <title>Another draft genome of Portunus trituberculatus and its Hox gene families provides insights of decapod evolution.</title>
        <authorList>
            <person name="Jeong J.-H."/>
            <person name="Song I."/>
            <person name="Kim S."/>
            <person name="Choi T."/>
            <person name="Kim D."/>
            <person name="Ryu S."/>
            <person name="Kim W."/>
        </authorList>
    </citation>
    <scope>NUCLEOTIDE SEQUENCE [LARGE SCALE GENOMIC DNA]</scope>
    <source>
        <tissue evidence="1">Muscle</tissue>
    </source>
</reference>
<keyword evidence="2" id="KW-1185">Reference proteome</keyword>
<proteinExistence type="predicted"/>
<evidence type="ECO:0000313" key="2">
    <source>
        <dbReference type="Proteomes" id="UP000324222"/>
    </source>
</evidence>
<sequence length="64" mass="7131">MTWLGVGRAKVRESHAELTILPQPWPPPLLSSRLLLGGMYGEWRRVGPPIAGLRVERLNEGCVL</sequence>
<organism evidence="1 2">
    <name type="scientific">Portunus trituberculatus</name>
    <name type="common">Swimming crab</name>
    <name type="synonym">Neptunus trituberculatus</name>
    <dbReference type="NCBI Taxonomy" id="210409"/>
    <lineage>
        <taxon>Eukaryota</taxon>
        <taxon>Metazoa</taxon>
        <taxon>Ecdysozoa</taxon>
        <taxon>Arthropoda</taxon>
        <taxon>Crustacea</taxon>
        <taxon>Multicrustacea</taxon>
        <taxon>Malacostraca</taxon>
        <taxon>Eumalacostraca</taxon>
        <taxon>Eucarida</taxon>
        <taxon>Decapoda</taxon>
        <taxon>Pleocyemata</taxon>
        <taxon>Brachyura</taxon>
        <taxon>Eubrachyura</taxon>
        <taxon>Portunoidea</taxon>
        <taxon>Portunidae</taxon>
        <taxon>Portuninae</taxon>
        <taxon>Portunus</taxon>
    </lineage>
</organism>
<evidence type="ECO:0000313" key="1">
    <source>
        <dbReference type="EMBL" id="MPC23632.1"/>
    </source>
</evidence>
<dbReference type="EMBL" id="VSRR010001233">
    <property type="protein sequence ID" value="MPC23632.1"/>
    <property type="molecule type" value="Genomic_DNA"/>
</dbReference>